<accession>B3S7K6</accession>
<sequence>MNISTVLLRLFRPFIYLSISIRSSLSILASYATSPLVIAAIATLVILIISHFYWSSSSSSGDDQQKKTNGNIDDATGPKATTRRSMIGGIPVLLEKFMKPQAKEDLIQIKINKRVDDDGERCEWINAVIRWFYLQGPDVNQLIQVWLDALNLELAKFNQNYGSGFKTVDCNITSTITHNISSRNILTLKELTFTFLARFVQIFNPTEWIK</sequence>
<dbReference type="HOGENOM" id="CLU_1311581_0_0_1"/>
<evidence type="ECO:0000256" key="1">
    <source>
        <dbReference type="SAM" id="MobiDB-lite"/>
    </source>
</evidence>
<keyword evidence="2" id="KW-1133">Transmembrane helix</keyword>
<dbReference type="EMBL" id="DS985254">
    <property type="protein sequence ID" value="EDV21213.1"/>
    <property type="molecule type" value="Genomic_DNA"/>
</dbReference>
<feature type="region of interest" description="Disordered" evidence="1">
    <location>
        <begin position="58"/>
        <end position="82"/>
    </location>
</feature>
<proteinExistence type="predicted"/>
<keyword evidence="2" id="KW-0472">Membrane</keyword>
<dbReference type="Proteomes" id="UP000009022">
    <property type="component" value="Unassembled WGS sequence"/>
</dbReference>
<dbReference type="InParanoid" id="B3S7K6"/>
<reference evidence="3 4" key="1">
    <citation type="journal article" date="2008" name="Nature">
        <title>The Trichoplax genome and the nature of placozoans.</title>
        <authorList>
            <person name="Srivastava M."/>
            <person name="Begovic E."/>
            <person name="Chapman J."/>
            <person name="Putnam N.H."/>
            <person name="Hellsten U."/>
            <person name="Kawashima T."/>
            <person name="Kuo A."/>
            <person name="Mitros T."/>
            <person name="Salamov A."/>
            <person name="Carpenter M.L."/>
            <person name="Signorovitch A.Y."/>
            <person name="Moreno M.A."/>
            <person name="Kamm K."/>
            <person name="Grimwood J."/>
            <person name="Schmutz J."/>
            <person name="Shapiro H."/>
            <person name="Grigoriev I.V."/>
            <person name="Buss L.W."/>
            <person name="Schierwater B."/>
            <person name="Dellaporta S.L."/>
            <person name="Rokhsar D.S."/>
        </authorList>
    </citation>
    <scope>NUCLEOTIDE SEQUENCE [LARGE SCALE GENOMIC DNA]</scope>
    <source>
        <strain evidence="3 4">Grell-BS-1999</strain>
    </source>
</reference>
<dbReference type="KEGG" id="tad:TRIADDRAFT_60200"/>
<keyword evidence="2" id="KW-0812">Transmembrane</keyword>
<gene>
    <name evidence="3" type="ORF">TRIADDRAFT_60200</name>
</gene>
<dbReference type="RefSeq" id="XP_002116180.1">
    <property type="nucleotide sequence ID" value="XM_002116144.1"/>
</dbReference>
<dbReference type="CTD" id="6757393"/>
<organism evidence="3 4">
    <name type="scientific">Trichoplax adhaerens</name>
    <name type="common">Trichoplax reptans</name>
    <dbReference type="NCBI Taxonomy" id="10228"/>
    <lineage>
        <taxon>Eukaryota</taxon>
        <taxon>Metazoa</taxon>
        <taxon>Placozoa</taxon>
        <taxon>Uniplacotomia</taxon>
        <taxon>Trichoplacea</taxon>
        <taxon>Trichoplacidae</taxon>
        <taxon>Trichoplax</taxon>
    </lineage>
</organism>
<dbReference type="AlphaFoldDB" id="B3S7K6"/>
<name>B3S7K6_TRIAD</name>
<dbReference type="GeneID" id="6757393"/>
<evidence type="ECO:0000313" key="3">
    <source>
        <dbReference type="EMBL" id="EDV21213.1"/>
    </source>
</evidence>
<evidence type="ECO:0000256" key="2">
    <source>
        <dbReference type="SAM" id="Phobius"/>
    </source>
</evidence>
<dbReference type="OrthoDB" id="9976063at2759"/>
<feature type="transmembrane region" description="Helical" evidence="2">
    <location>
        <begin position="36"/>
        <end position="54"/>
    </location>
</feature>
<protein>
    <submittedName>
        <fullName evidence="3">Uncharacterized protein</fullName>
    </submittedName>
</protein>
<keyword evidence="4" id="KW-1185">Reference proteome</keyword>
<evidence type="ECO:0000313" key="4">
    <source>
        <dbReference type="Proteomes" id="UP000009022"/>
    </source>
</evidence>